<evidence type="ECO:0000256" key="4">
    <source>
        <dbReference type="PROSITE-ProRule" id="PRU00433"/>
    </source>
</evidence>
<protein>
    <submittedName>
        <fullName evidence="7">Cytochrome c class I</fullName>
    </submittedName>
</protein>
<evidence type="ECO:0000313" key="8">
    <source>
        <dbReference type="Proteomes" id="UP000063234"/>
    </source>
</evidence>
<accession>A0A0S3QUB3</accession>
<dbReference type="GO" id="GO:0046872">
    <property type="term" value="F:metal ion binding"/>
    <property type="evidence" value="ECO:0007669"/>
    <property type="project" value="UniProtKB-KW"/>
</dbReference>
<sequence>MYPAWFLPVLSSALIIALVATFHILPSHLATSALWFSVYVERKAVKENRPELLEFIKKYALLILVFCFVYGSITGVGIWFSAAVASPRAISALIHNYVWGWATEWVFFIIEIVTIYAYYYTLSRISPVHHMRIGWIYAWGAWISMIIITGILAFMLTPDTWFKTGGFFDGFFNSTYWPQLLSRTGFMFSLAAAYAMIAARRVSNNQVREEVTKLAAVWGMAGLIGGAIFGGWYIAKLPPHAKELAFNALPYLKHMLVVCGMLGAVIFVYFLIFGYLKPSLSNMGLGIAMLVVLFLAIGAAEGFREGVRRPYIIGGFMYGSSQVIAKDVPAKGIKAEVEELNEKGFLSKLYYLPKELRTINADNKLEIGRVLVAHQCAGCHSIKRNGVIRPLAKLLSGMEADEIKDVLDSLGDYSYMPPFIGTDEEKEAAAAYLATIAKENE</sequence>
<keyword evidence="5" id="KW-0472">Membrane</keyword>
<evidence type="ECO:0000256" key="2">
    <source>
        <dbReference type="ARBA" id="ARBA00022723"/>
    </source>
</evidence>
<keyword evidence="3 4" id="KW-0408">Iron</keyword>
<dbReference type="InterPro" id="IPR009056">
    <property type="entry name" value="Cyt_c-like_dom"/>
</dbReference>
<dbReference type="RefSeq" id="WP_068549899.1">
    <property type="nucleotide sequence ID" value="NZ_AP013035.1"/>
</dbReference>
<dbReference type="OrthoDB" id="9795893at2"/>
<keyword evidence="1 4" id="KW-0349">Heme</keyword>
<evidence type="ECO:0000313" key="7">
    <source>
        <dbReference type="EMBL" id="BAT71907.1"/>
    </source>
</evidence>
<dbReference type="GO" id="GO:0009055">
    <property type="term" value="F:electron transfer activity"/>
    <property type="evidence" value="ECO:0007669"/>
    <property type="project" value="InterPro"/>
</dbReference>
<feature type="transmembrane region" description="Helical" evidence="5">
    <location>
        <begin position="255"/>
        <end position="276"/>
    </location>
</feature>
<dbReference type="PROSITE" id="PS51007">
    <property type="entry name" value="CYTC"/>
    <property type="match status" value="1"/>
</dbReference>
<feature type="transmembrane region" description="Helical" evidence="5">
    <location>
        <begin position="12"/>
        <end position="38"/>
    </location>
</feature>
<keyword evidence="8" id="KW-1185">Reference proteome</keyword>
<dbReference type="SUPFAM" id="SSF46626">
    <property type="entry name" value="Cytochrome c"/>
    <property type="match status" value="1"/>
</dbReference>
<dbReference type="Gene3D" id="1.10.760.10">
    <property type="entry name" value="Cytochrome c-like domain"/>
    <property type="match status" value="1"/>
</dbReference>
<dbReference type="Pfam" id="PF13442">
    <property type="entry name" value="Cytochrome_CBB3"/>
    <property type="match status" value="1"/>
</dbReference>
<keyword evidence="5" id="KW-0812">Transmembrane</keyword>
<dbReference type="EMBL" id="AP013035">
    <property type="protein sequence ID" value="BAT71907.1"/>
    <property type="molecule type" value="Genomic_DNA"/>
</dbReference>
<evidence type="ECO:0000256" key="3">
    <source>
        <dbReference type="ARBA" id="ARBA00023004"/>
    </source>
</evidence>
<evidence type="ECO:0000256" key="5">
    <source>
        <dbReference type="SAM" id="Phobius"/>
    </source>
</evidence>
<evidence type="ECO:0000256" key="1">
    <source>
        <dbReference type="ARBA" id="ARBA00022617"/>
    </source>
</evidence>
<organism evidence="7 8">
    <name type="scientific">Thermosulfidibacter takaii (strain DSM 17441 / JCM 13301 / NBRC 103674 / ABI70S6)</name>
    <dbReference type="NCBI Taxonomy" id="1298851"/>
    <lineage>
        <taxon>Bacteria</taxon>
        <taxon>Pseudomonadati</taxon>
        <taxon>Thermosulfidibacterota</taxon>
        <taxon>Thermosulfidibacteria</taxon>
        <taxon>Thermosulfidibacterales</taxon>
        <taxon>Thermosulfidibacteraceae</taxon>
    </lineage>
</organism>
<name>A0A0S3QUB3_THET7</name>
<feature type="transmembrane region" description="Helical" evidence="5">
    <location>
        <begin position="59"/>
        <end position="85"/>
    </location>
</feature>
<keyword evidence="2 4" id="KW-0479">Metal-binding</keyword>
<dbReference type="Proteomes" id="UP000063234">
    <property type="component" value="Chromosome"/>
</dbReference>
<dbReference type="KEGG" id="ttk:TST_1113"/>
<dbReference type="InterPro" id="IPR036909">
    <property type="entry name" value="Cyt_c-like_dom_sf"/>
</dbReference>
<keyword evidence="5" id="KW-1133">Transmembrane helix</keyword>
<proteinExistence type="predicted"/>
<feature type="transmembrane region" description="Helical" evidence="5">
    <location>
        <begin position="211"/>
        <end position="235"/>
    </location>
</feature>
<feature type="domain" description="Cytochrome c" evidence="6">
    <location>
        <begin position="363"/>
        <end position="437"/>
    </location>
</feature>
<feature type="transmembrane region" description="Helical" evidence="5">
    <location>
        <begin position="134"/>
        <end position="156"/>
    </location>
</feature>
<feature type="transmembrane region" description="Helical" evidence="5">
    <location>
        <begin position="176"/>
        <end position="199"/>
    </location>
</feature>
<gene>
    <name evidence="7" type="ORF">TST_1113</name>
</gene>
<dbReference type="STRING" id="1298851.TST_1113"/>
<reference evidence="8" key="1">
    <citation type="journal article" date="2018" name="Science">
        <title>A primordial and reversible TCA cycle in a facultatively chemolithoautotrophic thermophile.</title>
        <authorList>
            <person name="Nunoura T."/>
            <person name="Chikaraishi Y."/>
            <person name="Izaki R."/>
            <person name="Suwa T."/>
            <person name="Sato T."/>
            <person name="Harada T."/>
            <person name="Mori K."/>
            <person name="Kato Y."/>
            <person name="Miyazaki M."/>
            <person name="Shimamura S."/>
            <person name="Yanagawa K."/>
            <person name="Shuto A."/>
            <person name="Ohkouchi N."/>
            <person name="Fujita N."/>
            <person name="Takaki Y."/>
            <person name="Atomi H."/>
            <person name="Takai K."/>
        </authorList>
    </citation>
    <scope>NUCLEOTIDE SEQUENCE [LARGE SCALE GENOMIC DNA]</scope>
    <source>
        <strain evidence="8">DSM 17441 / JCM 13301 / NBRC 103674 / ABI70S6</strain>
    </source>
</reference>
<feature type="transmembrane region" description="Helical" evidence="5">
    <location>
        <begin position="283"/>
        <end position="300"/>
    </location>
</feature>
<feature type="transmembrane region" description="Helical" evidence="5">
    <location>
        <begin position="105"/>
        <end position="122"/>
    </location>
</feature>
<dbReference type="AlphaFoldDB" id="A0A0S3QUB3"/>
<dbReference type="GO" id="GO:0020037">
    <property type="term" value="F:heme binding"/>
    <property type="evidence" value="ECO:0007669"/>
    <property type="project" value="InterPro"/>
</dbReference>
<evidence type="ECO:0000259" key="6">
    <source>
        <dbReference type="PROSITE" id="PS51007"/>
    </source>
</evidence>